<dbReference type="GO" id="GO:0046872">
    <property type="term" value="F:metal ion binding"/>
    <property type="evidence" value="ECO:0007669"/>
    <property type="project" value="UniProtKB-KW"/>
</dbReference>
<dbReference type="FunFam" id="3.40.50.1010:FF:000002">
    <property type="entry name" value="Exonuclease 1, putative"/>
    <property type="match status" value="1"/>
</dbReference>
<evidence type="ECO:0000256" key="8">
    <source>
        <dbReference type="ARBA" id="ARBA00022839"/>
    </source>
</evidence>
<dbReference type="GO" id="GO:0005634">
    <property type="term" value="C:nucleus"/>
    <property type="evidence" value="ECO:0007669"/>
    <property type="project" value="UniProtKB-SubCell"/>
</dbReference>
<dbReference type="InterPro" id="IPR036279">
    <property type="entry name" value="5-3_exonuclease_C_sf"/>
</dbReference>
<evidence type="ECO:0000256" key="3">
    <source>
        <dbReference type="ARBA" id="ARBA00010563"/>
    </source>
</evidence>
<dbReference type="SUPFAM" id="SSF88723">
    <property type="entry name" value="PIN domain-like"/>
    <property type="match status" value="1"/>
</dbReference>
<dbReference type="GO" id="GO:0003677">
    <property type="term" value="F:DNA binding"/>
    <property type="evidence" value="ECO:0007669"/>
    <property type="project" value="UniProtKB-KW"/>
</dbReference>
<evidence type="ECO:0000256" key="9">
    <source>
        <dbReference type="ARBA" id="ARBA00022842"/>
    </source>
</evidence>
<keyword evidence="6" id="KW-0227">DNA damage</keyword>
<evidence type="ECO:0000259" key="15">
    <source>
        <dbReference type="SMART" id="SM00484"/>
    </source>
</evidence>
<dbReference type="InterPro" id="IPR019974">
    <property type="entry name" value="XPG_CS"/>
</dbReference>
<dbReference type="Proteomes" id="UP000241818">
    <property type="component" value="Unassembled WGS sequence"/>
</dbReference>
<organism evidence="17 18">
    <name type="scientific">Amorphotheca resinae ATCC 22711</name>
    <dbReference type="NCBI Taxonomy" id="857342"/>
    <lineage>
        <taxon>Eukaryota</taxon>
        <taxon>Fungi</taxon>
        <taxon>Dikarya</taxon>
        <taxon>Ascomycota</taxon>
        <taxon>Pezizomycotina</taxon>
        <taxon>Leotiomycetes</taxon>
        <taxon>Helotiales</taxon>
        <taxon>Amorphothecaceae</taxon>
        <taxon>Amorphotheca</taxon>
    </lineage>
</organism>
<evidence type="ECO:0000256" key="4">
    <source>
        <dbReference type="ARBA" id="ARBA00022722"/>
    </source>
</evidence>
<feature type="domain" description="XPG-I" evidence="15">
    <location>
        <begin position="138"/>
        <end position="208"/>
    </location>
</feature>
<evidence type="ECO:0000256" key="2">
    <source>
        <dbReference type="ARBA" id="ARBA00004123"/>
    </source>
</evidence>
<dbReference type="PANTHER" id="PTHR11081:SF65">
    <property type="entry name" value="DNA DAMAGE-INDUCIBLE PROTEIN DIN7-RELATED"/>
    <property type="match status" value="1"/>
</dbReference>
<evidence type="ECO:0000256" key="10">
    <source>
        <dbReference type="ARBA" id="ARBA00022881"/>
    </source>
</evidence>
<dbReference type="EMBL" id="KZ679019">
    <property type="protein sequence ID" value="PSS07033.1"/>
    <property type="molecule type" value="Genomic_DNA"/>
</dbReference>
<dbReference type="STRING" id="857342.A0A2T3APV1"/>
<dbReference type="InterPro" id="IPR029060">
    <property type="entry name" value="PIN-like_dom_sf"/>
</dbReference>
<sequence length="791" mass="86869">MGINGLLPLLKSIHKPCSLKKFEGKTIGVDAYGWLHRGTVACSIELAMGRPTRKFVDFAMHRVRMLQHFGVIPFLIFDGDYLPSKAATEADRAKRREESRKHGLELLKAGKTSQAYLELQKAVDVTPEMARQLIDELKKAGVQYIVAPYEADAQMVYLERKGIIHGILSEDSDLLVFGAKCLLTKLDQYGNCIEINKADFCACREVSLTGWTETEFRRMAILSGCDYLASINNMGLKTAYRMIRKHKTIEKVLRMLSFDGKFRVPKGYLEDFYRAELTFLHQRVFCPKKLCLVFHTEPDTPIDEESMPFIGAYVEPEIAQGVARGDLNPMTKLPIVVDQTDKMASPNTPWAASKARSQRSNSSNDLKKGKPIDTFFKPKRVPLAELDINCFTPSPAQQEALRRNSGPWLATPTPRPYLNRDITETGQLPQSVPAPARSSGRDHIRVPSISEPRPPKRARLCEEANIDSPSSSLTAELGRSRFFKPAAAEPSPTSGKILGRLSNKKKKDVEIFSDNSIEEALLSLPDFDGFTNKGSKAGSKISIFKEDVKVGVGLNEDAPSIPVPTATDELSNSRGSTFKSTPLPTIRSPQPTPTPVEVAPLPIAANKLRERFSFTPTSTPTPKPNVNVNTQGYLPSPMSSAISRKSKIPLAVKSNTPAPKGLAVSSKTGLTPLQRLGATATNRSKLPMTPPLTPTLASKTGPARRSLLSKGDVPFPEVRRETKKDNAVEPASIPLPMADETENLMLSTQNGSEDMIIPDSESEGEEDLAPDAGEAVPCIDFGRFAYAAAQR</sequence>
<dbReference type="FunFam" id="1.10.150.20:FF:000011">
    <property type="entry name" value="exonuclease 1"/>
    <property type="match status" value="1"/>
</dbReference>
<comment type="cofactor">
    <cofactor evidence="1">
        <name>Mg(2+)</name>
        <dbReference type="ChEBI" id="CHEBI:18420"/>
    </cofactor>
</comment>
<feature type="domain" description="XPG N-terminal" evidence="16">
    <location>
        <begin position="1"/>
        <end position="99"/>
    </location>
</feature>
<dbReference type="GO" id="GO:0035312">
    <property type="term" value="F:5'-3' DNA exonuclease activity"/>
    <property type="evidence" value="ECO:0007669"/>
    <property type="project" value="InterPro"/>
</dbReference>
<dbReference type="InParanoid" id="A0A2T3APV1"/>
<evidence type="ECO:0000256" key="5">
    <source>
        <dbReference type="ARBA" id="ARBA00022723"/>
    </source>
</evidence>
<evidence type="ECO:0000256" key="11">
    <source>
        <dbReference type="ARBA" id="ARBA00023125"/>
    </source>
</evidence>
<evidence type="ECO:0000256" key="14">
    <source>
        <dbReference type="SAM" id="MobiDB-lite"/>
    </source>
</evidence>
<feature type="compositionally biased region" description="Basic and acidic residues" evidence="14">
    <location>
        <begin position="717"/>
        <end position="727"/>
    </location>
</feature>
<dbReference type="OrthoDB" id="26491at2759"/>
<dbReference type="InterPro" id="IPR008918">
    <property type="entry name" value="HhH2"/>
</dbReference>
<dbReference type="PANTHER" id="PTHR11081">
    <property type="entry name" value="FLAP ENDONUCLEASE FAMILY MEMBER"/>
    <property type="match status" value="1"/>
</dbReference>
<dbReference type="Gene3D" id="3.40.50.1010">
    <property type="entry name" value="5'-nuclease"/>
    <property type="match status" value="1"/>
</dbReference>
<protein>
    <submittedName>
        <fullName evidence="17">Uncharacterized protein</fullName>
    </submittedName>
</protein>
<feature type="region of interest" description="Disordered" evidence="14">
    <location>
        <begin position="753"/>
        <end position="772"/>
    </location>
</feature>
<dbReference type="InterPro" id="IPR037315">
    <property type="entry name" value="EXO1_H3TH"/>
</dbReference>
<evidence type="ECO:0000256" key="6">
    <source>
        <dbReference type="ARBA" id="ARBA00022763"/>
    </source>
</evidence>
<evidence type="ECO:0000256" key="1">
    <source>
        <dbReference type="ARBA" id="ARBA00001946"/>
    </source>
</evidence>
<dbReference type="PRINTS" id="PR00853">
    <property type="entry name" value="XPGRADSUPER"/>
</dbReference>
<feature type="compositionally biased region" description="Acidic residues" evidence="14">
    <location>
        <begin position="760"/>
        <end position="769"/>
    </location>
</feature>
<feature type="region of interest" description="Disordered" evidence="14">
    <location>
        <begin position="344"/>
        <end position="372"/>
    </location>
</feature>
<accession>A0A2T3APV1</accession>
<keyword evidence="10" id="KW-0267">Excision nuclease</keyword>
<dbReference type="RefSeq" id="XP_024716689.1">
    <property type="nucleotide sequence ID" value="XM_024867799.1"/>
</dbReference>
<evidence type="ECO:0000259" key="16">
    <source>
        <dbReference type="SMART" id="SM00485"/>
    </source>
</evidence>
<dbReference type="InterPro" id="IPR006085">
    <property type="entry name" value="XPG_DNA_repair_N"/>
</dbReference>
<keyword evidence="9" id="KW-0460">Magnesium</keyword>
<evidence type="ECO:0000256" key="13">
    <source>
        <dbReference type="ARBA" id="ARBA00023242"/>
    </source>
</evidence>
<keyword evidence="5" id="KW-0479">Metal-binding</keyword>
<evidence type="ECO:0000256" key="7">
    <source>
        <dbReference type="ARBA" id="ARBA00022801"/>
    </source>
</evidence>
<evidence type="ECO:0000313" key="17">
    <source>
        <dbReference type="EMBL" id="PSS07033.1"/>
    </source>
</evidence>
<dbReference type="CDD" id="cd09908">
    <property type="entry name" value="H3TH_EXO1"/>
    <property type="match status" value="1"/>
</dbReference>
<dbReference type="SUPFAM" id="SSF47807">
    <property type="entry name" value="5' to 3' exonuclease, C-terminal subdomain"/>
    <property type="match status" value="1"/>
</dbReference>
<keyword evidence="7" id="KW-0378">Hydrolase</keyword>
<feature type="region of interest" description="Disordered" evidence="14">
    <location>
        <begin position="427"/>
        <end position="455"/>
    </location>
</feature>
<dbReference type="SMART" id="SM00484">
    <property type="entry name" value="XPGI"/>
    <property type="match status" value="1"/>
</dbReference>
<keyword evidence="12" id="KW-0234">DNA repair</keyword>
<dbReference type="GO" id="GO:0006281">
    <property type="term" value="P:DNA repair"/>
    <property type="evidence" value="ECO:0007669"/>
    <property type="project" value="UniProtKB-KW"/>
</dbReference>
<dbReference type="PROSITE" id="PS00841">
    <property type="entry name" value="XPG_1"/>
    <property type="match status" value="1"/>
</dbReference>
<dbReference type="SMART" id="SM00279">
    <property type="entry name" value="HhH2"/>
    <property type="match status" value="1"/>
</dbReference>
<dbReference type="Pfam" id="PF00752">
    <property type="entry name" value="XPG_N"/>
    <property type="match status" value="1"/>
</dbReference>
<dbReference type="SMART" id="SM00485">
    <property type="entry name" value="XPGN"/>
    <property type="match status" value="1"/>
</dbReference>
<dbReference type="GO" id="GO:0017108">
    <property type="term" value="F:5'-flap endonuclease activity"/>
    <property type="evidence" value="ECO:0007669"/>
    <property type="project" value="TreeGrafter"/>
</dbReference>
<comment type="subcellular location">
    <subcellularLocation>
        <location evidence="2">Nucleus</location>
    </subcellularLocation>
</comment>
<keyword evidence="4" id="KW-0540">Nuclease</keyword>
<dbReference type="InterPro" id="IPR044752">
    <property type="entry name" value="PIN-like_EXO1"/>
</dbReference>
<dbReference type="Gene3D" id="1.10.150.20">
    <property type="entry name" value="5' to 3' exonuclease, C-terminal subdomain"/>
    <property type="match status" value="1"/>
</dbReference>
<keyword evidence="11" id="KW-0238">DNA-binding</keyword>
<dbReference type="Pfam" id="PF00867">
    <property type="entry name" value="XPG_I"/>
    <property type="match status" value="1"/>
</dbReference>
<keyword evidence="18" id="KW-1185">Reference proteome</keyword>
<dbReference type="CDD" id="cd09857">
    <property type="entry name" value="PIN_EXO1"/>
    <property type="match status" value="1"/>
</dbReference>
<keyword evidence="13" id="KW-0539">Nucleus</keyword>
<dbReference type="AlphaFoldDB" id="A0A2T3APV1"/>
<dbReference type="GeneID" id="36575880"/>
<reference evidence="17 18" key="1">
    <citation type="journal article" date="2018" name="New Phytol.">
        <title>Comparative genomics and transcriptomics depict ericoid mycorrhizal fungi as versatile saprotrophs and plant mutualists.</title>
        <authorList>
            <person name="Martino E."/>
            <person name="Morin E."/>
            <person name="Grelet G.A."/>
            <person name="Kuo A."/>
            <person name="Kohler A."/>
            <person name="Daghino S."/>
            <person name="Barry K.W."/>
            <person name="Cichocki N."/>
            <person name="Clum A."/>
            <person name="Dockter R.B."/>
            <person name="Hainaut M."/>
            <person name="Kuo R.C."/>
            <person name="LaButti K."/>
            <person name="Lindahl B.D."/>
            <person name="Lindquist E.A."/>
            <person name="Lipzen A."/>
            <person name="Khouja H.R."/>
            <person name="Magnuson J."/>
            <person name="Murat C."/>
            <person name="Ohm R.A."/>
            <person name="Singer S.W."/>
            <person name="Spatafora J.W."/>
            <person name="Wang M."/>
            <person name="Veneault-Fourrey C."/>
            <person name="Henrissat B."/>
            <person name="Grigoriev I.V."/>
            <person name="Martin F.M."/>
            <person name="Perotto S."/>
        </authorList>
    </citation>
    <scope>NUCLEOTIDE SEQUENCE [LARGE SCALE GENOMIC DNA]</scope>
    <source>
        <strain evidence="17 18">ATCC 22711</strain>
    </source>
</reference>
<name>A0A2T3APV1_AMORE</name>
<feature type="compositionally biased region" description="Polar residues" evidence="14">
    <location>
        <begin position="568"/>
        <end position="589"/>
    </location>
</feature>
<evidence type="ECO:0000256" key="12">
    <source>
        <dbReference type="ARBA" id="ARBA00023204"/>
    </source>
</evidence>
<gene>
    <name evidence="17" type="ORF">M430DRAFT_45859</name>
</gene>
<feature type="region of interest" description="Disordered" evidence="14">
    <location>
        <begin position="560"/>
        <end position="597"/>
    </location>
</feature>
<evidence type="ECO:0000313" key="18">
    <source>
        <dbReference type="Proteomes" id="UP000241818"/>
    </source>
</evidence>
<keyword evidence="8" id="KW-0269">Exonuclease</keyword>
<dbReference type="InterPro" id="IPR006086">
    <property type="entry name" value="XPG-I_dom"/>
</dbReference>
<proteinExistence type="inferred from homology"/>
<comment type="similarity">
    <text evidence="3">Belongs to the XPG/RAD2 endonuclease family. EXO1 subfamily.</text>
</comment>
<feature type="region of interest" description="Disordered" evidence="14">
    <location>
        <begin position="678"/>
        <end position="740"/>
    </location>
</feature>
<dbReference type="InterPro" id="IPR006084">
    <property type="entry name" value="XPG/Rad2"/>
</dbReference>